<sequence length="123" mass="13927">MLDMNHEKNFDNNITLNNLSTKLENIINSTNNTDEKQIENETNLNNLLSAMENKNFKPIGSTGKTPMRPLLNSNNSYQDKSYNHDYSILQEKIGRMNNNRPNHDSEVSPLGNISNSSSTSINL</sequence>
<organism evidence="2 3">
    <name type="scientific">Hanseniaspora valbyensis NRRL Y-1626</name>
    <dbReference type="NCBI Taxonomy" id="766949"/>
    <lineage>
        <taxon>Eukaryota</taxon>
        <taxon>Fungi</taxon>
        <taxon>Dikarya</taxon>
        <taxon>Ascomycota</taxon>
        <taxon>Saccharomycotina</taxon>
        <taxon>Saccharomycetes</taxon>
        <taxon>Saccharomycodales</taxon>
        <taxon>Saccharomycodaceae</taxon>
        <taxon>Hanseniaspora</taxon>
    </lineage>
</organism>
<dbReference type="OrthoDB" id="338854at2759"/>
<proteinExistence type="predicted"/>
<keyword evidence="3" id="KW-1185">Reference proteome</keyword>
<dbReference type="AlphaFoldDB" id="A0A1B7T8H7"/>
<feature type="region of interest" description="Disordered" evidence="1">
    <location>
        <begin position="55"/>
        <end position="123"/>
    </location>
</feature>
<accession>A0A1B7T8H7</accession>
<feature type="compositionally biased region" description="Low complexity" evidence="1">
    <location>
        <begin position="112"/>
        <end position="123"/>
    </location>
</feature>
<evidence type="ECO:0000313" key="3">
    <source>
        <dbReference type="Proteomes" id="UP000092321"/>
    </source>
</evidence>
<comment type="caution">
    <text evidence="2">The sequence shown here is derived from an EMBL/GenBank/DDBJ whole genome shotgun (WGS) entry which is preliminary data.</text>
</comment>
<reference evidence="3" key="1">
    <citation type="journal article" date="2016" name="Proc. Natl. Acad. Sci. U.S.A.">
        <title>Comparative genomics of biotechnologically important yeasts.</title>
        <authorList>
            <person name="Riley R."/>
            <person name="Haridas S."/>
            <person name="Wolfe K.H."/>
            <person name="Lopes M.R."/>
            <person name="Hittinger C.T."/>
            <person name="Goeker M."/>
            <person name="Salamov A.A."/>
            <person name="Wisecaver J.H."/>
            <person name="Long T.M."/>
            <person name="Calvey C.H."/>
            <person name="Aerts A.L."/>
            <person name="Barry K.W."/>
            <person name="Choi C."/>
            <person name="Clum A."/>
            <person name="Coughlan A.Y."/>
            <person name="Deshpande S."/>
            <person name="Douglass A.P."/>
            <person name="Hanson S.J."/>
            <person name="Klenk H.-P."/>
            <person name="LaButti K.M."/>
            <person name="Lapidus A."/>
            <person name="Lindquist E.A."/>
            <person name="Lipzen A.M."/>
            <person name="Meier-Kolthoff J.P."/>
            <person name="Ohm R.A."/>
            <person name="Otillar R.P."/>
            <person name="Pangilinan J.L."/>
            <person name="Peng Y."/>
            <person name="Rokas A."/>
            <person name="Rosa C.A."/>
            <person name="Scheuner C."/>
            <person name="Sibirny A.A."/>
            <person name="Slot J.C."/>
            <person name="Stielow J.B."/>
            <person name="Sun H."/>
            <person name="Kurtzman C.P."/>
            <person name="Blackwell M."/>
            <person name="Grigoriev I.V."/>
            <person name="Jeffries T.W."/>
        </authorList>
    </citation>
    <scope>NUCLEOTIDE SEQUENCE [LARGE SCALE GENOMIC DNA]</scope>
    <source>
        <strain evidence="3">NRRL Y-1626</strain>
    </source>
</reference>
<evidence type="ECO:0000256" key="1">
    <source>
        <dbReference type="SAM" id="MobiDB-lite"/>
    </source>
</evidence>
<gene>
    <name evidence="2" type="ORF">HANVADRAFT_8307</name>
</gene>
<feature type="compositionally biased region" description="Polar residues" evidence="1">
    <location>
        <begin position="71"/>
        <end position="80"/>
    </location>
</feature>
<dbReference type="Proteomes" id="UP000092321">
    <property type="component" value="Unassembled WGS sequence"/>
</dbReference>
<name>A0A1B7T8H7_9ASCO</name>
<evidence type="ECO:0000313" key="2">
    <source>
        <dbReference type="EMBL" id="OBA25017.1"/>
    </source>
</evidence>
<protein>
    <submittedName>
        <fullName evidence="2">Uncharacterized protein</fullName>
    </submittedName>
</protein>
<dbReference type="EMBL" id="LXPE01000288">
    <property type="protein sequence ID" value="OBA25017.1"/>
    <property type="molecule type" value="Genomic_DNA"/>
</dbReference>